<keyword evidence="1" id="KW-0812">Transmembrane</keyword>
<evidence type="ECO:0000313" key="2">
    <source>
        <dbReference type="EMBL" id="RBP35205.1"/>
    </source>
</evidence>
<evidence type="ECO:0000256" key="1">
    <source>
        <dbReference type="SAM" id="Phobius"/>
    </source>
</evidence>
<name>A0A366H1V0_9BACT</name>
<sequence length="113" mass="12578">MSKTHRHKRTAAPGEWASRNRSYVVTLGLISSALAFLLWKLQGADAHQWPVWKWALFYGCAALGVVFIGAGFFAGQGVVKRVATYTSLSWVTFPVRLLALPVQLVLSVFDRTR</sequence>
<dbReference type="EMBL" id="QNRR01000024">
    <property type="protein sequence ID" value="RBP35205.1"/>
    <property type="molecule type" value="Genomic_DNA"/>
</dbReference>
<gene>
    <name evidence="2" type="ORF">DES53_1245</name>
</gene>
<dbReference type="RefSeq" id="WP_113962414.1">
    <property type="nucleotide sequence ID" value="NZ_QNRR01000024.1"/>
</dbReference>
<evidence type="ECO:0000313" key="3">
    <source>
        <dbReference type="Proteomes" id="UP000253426"/>
    </source>
</evidence>
<comment type="caution">
    <text evidence="2">The sequence shown here is derived from an EMBL/GenBank/DDBJ whole genome shotgun (WGS) entry which is preliminary data.</text>
</comment>
<organism evidence="2 3">
    <name type="scientific">Roseimicrobium gellanilyticum</name>
    <dbReference type="NCBI Taxonomy" id="748857"/>
    <lineage>
        <taxon>Bacteria</taxon>
        <taxon>Pseudomonadati</taxon>
        <taxon>Verrucomicrobiota</taxon>
        <taxon>Verrucomicrobiia</taxon>
        <taxon>Verrucomicrobiales</taxon>
        <taxon>Verrucomicrobiaceae</taxon>
        <taxon>Roseimicrobium</taxon>
    </lineage>
</organism>
<keyword evidence="1" id="KW-0472">Membrane</keyword>
<keyword evidence="1" id="KW-1133">Transmembrane helix</keyword>
<reference evidence="2 3" key="1">
    <citation type="submission" date="2018-06" db="EMBL/GenBank/DDBJ databases">
        <title>Genomic Encyclopedia of Type Strains, Phase IV (KMG-IV): sequencing the most valuable type-strain genomes for metagenomic binning, comparative biology and taxonomic classification.</title>
        <authorList>
            <person name="Goeker M."/>
        </authorList>
    </citation>
    <scope>NUCLEOTIDE SEQUENCE [LARGE SCALE GENOMIC DNA]</scope>
    <source>
        <strain evidence="2 3">DSM 25532</strain>
    </source>
</reference>
<dbReference type="Proteomes" id="UP000253426">
    <property type="component" value="Unassembled WGS sequence"/>
</dbReference>
<accession>A0A366H1V0</accession>
<dbReference type="AlphaFoldDB" id="A0A366H1V0"/>
<protein>
    <submittedName>
        <fullName evidence="2">Uncharacterized protein</fullName>
    </submittedName>
</protein>
<keyword evidence="3" id="KW-1185">Reference proteome</keyword>
<proteinExistence type="predicted"/>
<feature type="transmembrane region" description="Helical" evidence="1">
    <location>
        <begin position="21"/>
        <end position="39"/>
    </location>
</feature>
<feature type="transmembrane region" description="Helical" evidence="1">
    <location>
        <begin position="51"/>
        <end position="75"/>
    </location>
</feature>